<evidence type="ECO:0000313" key="2">
    <source>
        <dbReference type="Proteomes" id="UP001199355"/>
    </source>
</evidence>
<proteinExistence type="predicted"/>
<reference evidence="1 2" key="1">
    <citation type="submission" date="2021-10" db="EMBL/GenBank/DDBJ databases">
        <title>Anaerobic single-cell dispensing facilitates the cultivation of human gut bacteria.</title>
        <authorList>
            <person name="Afrizal A."/>
        </authorList>
    </citation>
    <scope>NUCLEOTIDE SEQUENCE [LARGE SCALE GENOMIC DNA]</scope>
    <source>
        <strain evidence="1 2">CLA-AA-H244</strain>
    </source>
</reference>
<protein>
    <recommendedName>
        <fullName evidence="3">Cyclic lactone autoinducer peptide</fullName>
    </recommendedName>
</protein>
<evidence type="ECO:0008006" key="3">
    <source>
        <dbReference type="Google" id="ProtNLM"/>
    </source>
</evidence>
<dbReference type="AlphaFoldDB" id="A0AAE3AZK9"/>
<organism evidence="1 2">
    <name type="scientific">Gallintestinimicrobium propionicum</name>
    <dbReference type="NCBI Taxonomy" id="2981770"/>
    <lineage>
        <taxon>Bacteria</taxon>
        <taxon>Bacillati</taxon>
        <taxon>Bacillota</taxon>
        <taxon>Clostridia</taxon>
        <taxon>Lachnospirales</taxon>
        <taxon>Lachnospiraceae</taxon>
        <taxon>Gallintestinimicrobium</taxon>
    </lineage>
</organism>
<name>A0AAE3AZK9_9FIRM</name>
<dbReference type="EMBL" id="JAJEQF010000048">
    <property type="protein sequence ID" value="MCC2168848.1"/>
    <property type="molecule type" value="Genomic_DNA"/>
</dbReference>
<dbReference type="RefSeq" id="WP_262586077.1">
    <property type="nucleotide sequence ID" value="NZ_JAJEQF010000048.1"/>
</dbReference>
<accession>A0AAE3AZK9</accession>
<dbReference type="Proteomes" id="UP001199355">
    <property type="component" value="Unassembled WGS sequence"/>
</dbReference>
<keyword evidence="2" id="KW-1185">Reference proteome</keyword>
<gene>
    <name evidence="1" type="ORF">LKD45_14340</name>
</gene>
<sequence length="45" mass="5178">MKKNLFAKTLKTVAEKGVKIGINRKCVAVYHEIDAPEKAKKFRKF</sequence>
<comment type="caution">
    <text evidence="1">The sequence shown here is derived from an EMBL/GenBank/DDBJ whole genome shotgun (WGS) entry which is preliminary data.</text>
</comment>
<evidence type="ECO:0000313" key="1">
    <source>
        <dbReference type="EMBL" id="MCC2168848.1"/>
    </source>
</evidence>